<comment type="caution">
    <text evidence="5">The sequence shown here is derived from an EMBL/GenBank/DDBJ whole genome shotgun (WGS) entry which is preliminary data.</text>
</comment>
<dbReference type="Pfam" id="PF23759">
    <property type="entry name" value="GBD_T9SS_assoc"/>
    <property type="match status" value="1"/>
</dbReference>
<dbReference type="CDD" id="cd00063">
    <property type="entry name" value="FN3"/>
    <property type="match status" value="1"/>
</dbReference>
<dbReference type="Pfam" id="PF00629">
    <property type="entry name" value="MAM"/>
    <property type="match status" value="1"/>
</dbReference>
<name>A0ABR6Y5K1_9FLAO</name>
<dbReference type="InterPro" id="IPR000998">
    <property type="entry name" value="MAM_dom"/>
</dbReference>
<sequence>MKKKLLLTILMFCCISFGFSQADCATALALTPGTPQAGDTTGQAGSFSDSNTLPEVNPCSTNYNDLEYWFQYTATADGETLDITVSDLTSNWYGVFVIDNCPDSTPTCVAQDTNGTSMADLTLTTPELTAGTVYYIILTDFIEGPTTFTMNSVVNAPPSCFDPSDLAATNIMTDSADFSWTENGTATLWNIELVDVTAGGTATGTATATGVANPYMASGLMANNDYEFYVQADCGMTDGVSQWVGPFSFTTLCDAITPDYAADMSINVPDSCWDEAGSGDTTSGPADLGASDWRQGTSYAYGPSNAINLYFNNDQEWLLSPTFDLSTGGPYQLDLNVAVTNWNNGTVDDTMGSDDEVQLLMSTDGGTSWTNLATWNAANEPPVEGLAYVEDLTAITGSVQFAIYATDGAVDDTEDYDFHVGRFEVRAIPSCAEPTAEMISNITDVSADFSWTENGTATAWDIELVDITAAGSATGTPTTVGTTDNPFALTGLTANNDYEVYVRANCGGSESIWVGPVAFSTNCATLTAPFTEDFENGGAIPDCWSSSSSTSREWAFDTSPTFGNTYVDNTTGSGYFAYVDASTGVTTTDATLTSPSIDVSGLAAPALNFYVYHYVSSGTASNTITVEVWDGAAWNSVYTDSNGDLDVWENIIIDLSALTITGDVQARFIVDTATNSNFYNDIAIDDVSFVEGPSCFDPSGLSATNIMTDSADLSWTENGSATLWNIEIVDITAGGTVTGTATATGVANPYMASGLMSNNDYEFYVQADCGGDLSAWVGPFTFTTLCDAITPDYAADMSVNVPDSCWDEAGSGDTTSGPADLGASDWRQGTSYAYGPSNAINLYFNNDQEWLLSPTFDLSTGGPYQLDLNVAVTNWNNGTVDDTMGSDDEVQLLMSTDGGTSWTNLATWNAANEPPVEGLAYVEDLTAITGSVQFAIYATDGAVDDSEDYDFHVGRFEVRAIPSCPDPASVMNTVLSDTTSEFTWAAGGTETTWEYANLPSPSTEPASGTSTMITAASFTGLTPETDYDFYVRSDCGGTFGSWILISYTTPATPPMNDDCINASVLTPGGVYTDNSVDGTVYGATMDAETASCGSNGPGVWYSIVVPASGDITIQTGDDSLGGTGFDSVIEAFSGTCGALVSLGCDDDGVPGFDDNYSQLELTGLTGGETIYVRVWEYGGNEVEPFSISAFSASLGIDDLDSPSAFTYYPNPVKNTLNLNAQNTIEQVAMYNMLGQEVLRATPNAIDSELDMSSLQTGTYFVKVTIANVTKTIRVIKQ</sequence>
<dbReference type="InterPro" id="IPR036116">
    <property type="entry name" value="FN3_sf"/>
</dbReference>
<protein>
    <submittedName>
        <fullName evidence="5">T9SS type A sorting domain-containing protein</fullName>
    </submittedName>
</protein>
<evidence type="ECO:0000259" key="4">
    <source>
        <dbReference type="PROSITE" id="PS50853"/>
    </source>
</evidence>
<dbReference type="InterPro" id="IPR013320">
    <property type="entry name" value="ConA-like_dom_sf"/>
</dbReference>
<reference evidence="5 6" key="1">
    <citation type="submission" date="2020-08" db="EMBL/GenBank/DDBJ databases">
        <title>Winogradskyella ouciana sp. nov., isolated from the hadal seawater of the Mariana Trench.</title>
        <authorList>
            <person name="He X."/>
        </authorList>
    </citation>
    <scope>NUCLEOTIDE SEQUENCE [LARGE SCALE GENOMIC DNA]</scope>
    <source>
        <strain evidence="5 6">KCTC 22026</strain>
    </source>
</reference>
<dbReference type="Pfam" id="PF18962">
    <property type="entry name" value="Por_Secre_tail"/>
    <property type="match status" value="1"/>
</dbReference>
<evidence type="ECO:0000313" key="5">
    <source>
        <dbReference type="EMBL" id="MBC3848022.1"/>
    </source>
</evidence>
<dbReference type="InterPro" id="IPR003961">
    <property type="entry name" value="FN3_dom"/>
</dbReference>
<dbReference type="NCBIfam" id="TIGR04183">
    <property type="entry name" value="Por_Secre_tail"/>
    <property type="match status" value="1"/>
</dbReference>
<dbReference type="SUPFAM" id="SSF49899">
    <property type="entry name" value="Concanavalin A-like lectins/glucanases"/>
    <property type="match status" value="1"/>
</dbReference>
<dbReference type="Proteomes" id="UP000607435">
    <property type="component" value="Unassembled WGS sequence"/>
</dbReference>
<dbReference type="SMART" id="SM00060">
    <property type="entry name" value="FN3"/>
    <property type="match status" value="4"/>
</dbReference>
<feature type="domain" description="Fibronectin type-III" evidence="4">
    <location>
        <begin position="162"/>
        <end position="254"/>
    </location>
</feature>
<keyword evidence="1 2" id="KW-0732">Signal</keyword>
<dbReference type="Gene3D" id="2.60.120.260">
    <property type="entry name" value="Galactose-binding domain-like"/>
    <property type="match status" value="2"/>
</dbReference>
<dbReference type="SUPFAM" id="SSF49265">
    <property type="entry name" value="Fibronectin type III"/>
    <property type="match status" value="2"/>
</dbReference>
<dbReference type="RefSeq" id="WP_186847121.1">
    <property type="nucleotide sequence ID" value="NZ_JACOME010000008.1"/>
</dbReference>
<feature type="domain" description="Fibronectin type-III" evidence="4">
    <location>
        <begin position="697"/>
        <end position="787"/>
    </location>
</feature>
<accession>A0ABR6Y5K1</accession>
<dbReference type="PROSITE" id="PS50060">
    <property type="entry name" value="MAM_2"/>
    <property type="match status" value="1"/>
</dbReference>
<evidence type="ECO:0000259" key="3">
    <source>
        <dbReference type="PROSITE" id="PS50060"/>
    </source>
</evidence>
<evidence type="ECO:0000313" key="6">
    <source>
        <dbReference type="Proteomes" id="UP000607435"/>
    </source>
</evidence>
<dbReference type="Pfam" id="PF00041">
    <property type="entry name" value="fn3"/>
    <property type="match status" value="1"/>
</dbReference>
<dbReference type="InterPro" id="IPR013783">
    <property type="entry name" value="Ig-like_fold"/>
</dbReference>
<feature type="domain" description="Fibronectin type-III" evidence="4">
    <location>
        <begin position="433"/>
        <end position="524"/>
    </location>
</feature>
<dbReference type="Gene3D" id="2.60.120.200">
    <property type="match status" value="1"/>
</dbReference>
<dbReference type="InterPro" id="IPR026444">
    <property type="entry name" value="Secre_tail"/>
</dbReference>
<feature type="domain" description="MAM" evidence="3">
    <location>
        <begin position="530"/>
        <end position="697"/>
    </location>
</feature>
<dbReference type="PROSITE" id="PS50853">
    <property type="entry name" value="FN3"/>
    <property type="match status" value="3"/>
</dbReference>
<gene>
    <name evidence="5" type="ORF">H6H04_16625</name>
</gene>
<feature type="chain" id="PRO_5045517903" evidence="2">
    <location>
        <begin position="23"/>
        <end position="1277"/>
    </location>
</feature>
<evidence type="ECO:0000256" key="2">
    <source>
        <dbReference type="SAM" id="SignalP"/>
    </source>
</evidence>
<dbReference type="Gene3D" id="2.60.40.10">
    <property type="entry name" value="Immunoglobulins"/>
    <property type="match status" value="3"/>
</dbReference>
<dbReference type="EMBL" id="JACOME010000008">
    <property type="protein sequence ID" value="MBC3848022.1"/>
    <property type="molecule type" value="Genomic_DNA"/>
</dbReference>
<dbReference type="InterPro" id="IPR056600">
    <property type="entry name" value="GBD_T9SS_assoc"/>
</dbReference>
<organism evidence="5 6">
    <name type="scientific">Winogradskyella echinorum</name>
    <dbReference type="NCBI Taxonomy" id="538189"/>
    <lineage>
        <taxon>Bacteria</taxon>
        <taxon>Pseudomonadati</taxon>
        <taxon>Bacteroidota</taxon>
        <taxon>Flavobacteriia</taxon>
        <taxon>Flavobacteriales</taxon>
        <taxon>Flavobacteriaceae</taxon>
        <taxon>Winogradskyella</taxon>
    </lineage>
</organism>
<feature type="signal peptide" evidence="2">
    <location>
        <begin position="1"/>
        <end position="22"/>
    </location>
</feature>
<keyword evidence="6" id="KW-1185">Reference proteome</keyword>
<dbReference type="SMART" id="SM00137">
    <property type="entry name" value="MAM"/>
    <property type="match status" value="1"/>
</dbReference>
<proteinExistence type="predicted"/>
<evidence type="ECO:0000256" key="1">
    <source>
        <dbReference type="ARBA" id="ARBA00022729"/>
    </source>
</evidence>